<name>A0A553PQQ7_TIGCA</name>
<proteinExistence type="predicted"/>
<evidence type="ECO:0000313" key="9">
    <source>
        <dbReference type="EMBL" id="TRY80009.1"/>
    </source>
</evidence>
<evidence type="ECO:0000256" key="1">
    <source>
        <dbReference type="ARBA" id="ARBA00004273"/>
    </source>
</evidence>
<evidence type="ECO:0000259" key="8">
    <source>
        <dbReference type="PROSITE" id="PS50222"/>
    </source>
</evidence>
<dbReference type="GO" id="GO:0036444">
    <property type="term" value="P:calcium import into the mitochondrion"/>
    <property type="evidence" value="ECO:0007669"/>
    <property type="project" value="TreeGrafter"/>
</dbReference>
<sequence length="394" mass="44817">MSFLGRASSKSRLLSSVLKITSNKPLCVFGALAASSVAYAGYNHYVLSKPSDPGTQTVSIGTEDILDLNDGLITSVIRVPTKPGEARFRVFASLNVDGEPFMTPSDFLDAMIQERPKPRIKPKLVPPETLKMILDSTPTVDQYVELHRGEDPCLLREIGERGIISFVEYLFLLSILTRPSSGFRVAFDLIDISREDSIMKSEYHKFCMMSSNLQKRSKNSDLINLSSGPEDTTLIRHFFGPDGRHKLSYEEFAAFLTGLQREGQNRYFSRLGQRIPRSRDRPMLTFPEVELFFSLVNNISDFQYAFFLYPQMGRKLSREEFNRASKISLDGQELSEKIVDVIFALFDQTGEDSLSSEEFFTVIKNRLNRQVRKSFDRTGWNAFKSCLKEEIRKG</sequence>
<dbReference type="GO" id="GO:0005509">
    <property type="term" value="F:calcium ion binding"/>
    <property type="evidence" value="ECO:0007669"/>
    <property type="project" value="InterPro"/>
</dbReference>
<keyword evidence="10" id="KW-1185">Reference proteome</keyword>
<dbReference type="PROSITE" id="PS50222">
    <property type="entry name" value="EF_HAND_2"/>
    <property type="match status" value="1"/>
</dbReference>
<accession>A0A553PQQ7</accession>
<dbReference type="EMBL" id="VCGU01000002">
    <property type="protein sequence ID" value="TRY80009.1"/>
    <property type="molecule type" value="Genomic_DNA"/>
</dbReference>
<gene>
    <name evidence="9" type="ORF">TCAL_08930</name>
</gene>
<dbReference type="PANTHER" id="PTHR12294">
    <property type="entry name" value="EF HAND DOMAIN FAMILY A1,A2-RELATED"/>
    <property type="match status" value="1"/>
</dbReference>
<dbReference type="GO" id="GO:1990246">
    <property type="term" value="C:uniplex complex"/>
    <property type="evidence" value="ECO:0007669"/>
    <property type="project" value="TreeGrafter"/>
</dbReference>
<keyword evidence="3" id="KW-0677">Repeat</keyword>
<dbReference type="InterPro" id="IPR011992">
    <property type="entry name" value="EF-hand-dom_pair"/>
</dbReference>
<reference evidence="9 10" key="1">
    <citation type="journal article" date="2018" name="Nat. Ecol. Evol.">
        <title>Genomic signatures of mitonuclear coevolution across populations of Tigriopus californicus.</title>
        <authorList>
            <person name="Barreto F.S."/>
            <person name="Watson E.T."/>
            <person name="Lima T.G."/>
            <person name="Willett C.S."/>
            <person name="Edmands S."/>
            <person name="Li W."/>
            <person name="Burton R.S."/>
        </authorList>
    </citation>
    <scope>NUCLEOTIDE SEQUENCE [LARGE SCALE GENOMIC DNA]</scope>
    <source>
        <strain evidence="9 10">San Diego</strain>
    </source>
</reference>
<evidence type="ECO:0000313" key="10">
    <source>
        <dbReference type="Proteomes" id="UP000318571"/>
    </source>
</evidence>
<evidence type="ECO:0000256" key="2">
    <source>
        <dbReference type="ARBA" id="ARBA00004569"/>
    </source>
</evidence>
<dbReference type="SUPFAM" id="SSF47473">
    <property type="entry name" value="EF-hand"/>
    <property type="match status" value="2"/>
</dbReference>
<dbReference type="GO" id="GO:0005758">
    <property type="term" value="C:mitochondrial intermembrane space"/>
    <property type="evidence" value="ECO:0007669"/>
    <property type="project" value="UniProtKB-SubCell"/>
</dbReference>
<keyword evidence="4" id="KW-0999">Mitochondrion inner membrane</keyword>
<evidence type="ECO:0000256" key="6">
    <source>
        <dbReference type="ARBA" id="ARBA00023128"/>
    </source>
</evidence>
<evidence type="ECO:0000256" key="7">
    <source>
        <dbReference type="ARBA" id="ARBA00023136"/>
    </source>
</evidence>
<organism evidence="9 10">
    <name type="scientific">Tigriopus californicus</name>
    <name type="common">Marine copepod</name>
    <dbReference type="NCBI Taxonomy" id="6832"/>
    <lineage>
        <taxon>Eukaryota</taxon>
        <taxon>Metazoa</taxon>
        <taxon>Ecdysozoa</taxon>
        <taxon>Arthropoda</taxon>
        <taxon>Crustacea</taxon>
        <taxon>Multicrustacea</taxon>
        <taxon>Hexanauplia</taxon>
        <taxon>Copepoda</taxon>
        <taxon>Harpacticoida</taxon>
        <taxon>Harpacticidae</taxon>
        <taxon>Tigriopus</taxon>
    </lineage>
</organism>
<evidence type="ECO:0000256" key="3">
    <source>
        <dbReference type="ARBA" id="ARBA00022737"/>
    </source>
</evidence>
<comment type="subcellular location">
    <subcellularLocation>
        <location evidence="1">Mitochondrion inner membrane</location>
    </subcellularLocation>
    <subcellularLocation>
        <location evidence="2">Mitochondrion intermembrane space</location>
    </subcellularLocation>
</comment>
<dbReference type="AlphaFoldDB" id="A0A553PQQ7"/>
<comment type="caution">
    <text evidence="9">The sequence shown here is derived from an EMBL/GenBank/DDBJ whole genome shotgun (WGS) entry which is preliminary data.</text>
</comment>
<evidence type="ECO:0000256" key="5">
    <source>
        <dbReference type="ARBA" id="ARBA00022946"/>
    </source>
</evidence>
<protein>
    <recommendedName>
        <fullName evidence="8">EF-hand domain-containing protein</fullName>
    </recommendedName>
</protein>
<dbReference type="InterPro" id="IPR039800">
    <property type="entry name" value="MICU1/2/3"/>
</dbReference>
<dbReference type="InterPro" id="IPR002048">
    <property type="entry name" value="EF_hand_dom"/>
</dbReference>
<dbReference type="OMA" id="HYRANCK"/>
<keyword evidence="7" id="KW-0472">Membrane</keyword>
<dbReference type="GO" id="GO:0051560">
    <property type="term" value="P:mitochondrial calcium ion homeostasis"/>
    <property type="evidence" value="ECO:0007669"/>
    <property type="project" value="TreeGrafter"/>
</dbReference>
<dbReference type="STRING" id="6832.A0A553PQQ7"/>
<feature type="domain" description="EF-hand" evidence="8">
    <location>
        <begin position="334"/>
        <end position="369"/>
    </location>
</feature>
<dbReference type="PANTHER" id="PTHR12294:SF13">
    <property type="entry name" value="MITOCHONDRIAL CALCIUM UPTAKE 3, ISOFORM D"/>
    <property type="match status" value="1"/>
</dbReference>
<dbReference type="Gene3D" id="1.10.238.10">
    <property type="entry name" value="EF-hand"/>
    <property type="match status" value="1"/>
</dbReference>
<dbReference type="Proteomes" id="UP000318571">
    <property type="component" value="Chromosome 6"/>
</dbReference>
<keyword evidence="5" id="KW-0809">Transit peptide</keyword>
<keyword evidence="6" id="KW-0496">Mitochondrion</keyword>
<evidence type="ECO:0000256" key="4">
    <source>
        <dbReference type="ARBA" id="ARBA00022792"/>
    </source>
</evidence>